<dbReference type="Pfam" id="PF09383">
    <property type="entry name" value="NIL"/>
    <property type="match status" value="1"/>
</dbReference>
<dbReference type="CDD" id="cd03258">
    <property type="entry name" value="ABC_MetN_methionine_transporter"/>
    <property type="match status" value="1"/>
</dbReference>
<dbReference type="InterPro" id="IPR041701">
    <property type="entry name" value="MetN_ABC"/>
</dbReference>
<dbReference type="GO" id="GO:0006865">
    <property type="term" value="P:amino acid transport"/>
    <property type="evidence" value="ECO:0007669"/>
    <property type="project" value="UniProtKB-KW"/>
</dbReference>
<dbReference type="FunFam" id="3.40.50.300:FF:000056">
    <property type="entry name" value="Cell division ATP-binding protein FtsE"/>
    <property type="match status" value="1"/>
</dbReference>
<dbReference type="InterPro" id="IPR050086">
    <property type="entry name" value="MetN_ABC_transporter-like"/>
</dbReference>
<evidence type="ECO:0000256" key="4">
    <source>
        <dbReference type="ARBA" id="ARBA00022448"/>
    </source>
</evidence>
<comment type="similarity">
    <text evidence="2">Belongs to the ABC transporter superfamily.</text>
</comment>
<dbReference type="SUPFAM" id="SSF52540">
    <property type="entry name" value="P-loop containing nucleoside triphosphate hydrolases"/>
    <property type="match status" value="1"/>
</dbReference>
<organism evidence="12 13">
    <name type="scientific">Pararhodospirillum oryzae</name>
    <dbReference type="NCBI Taxonomy" id="478448"/>
    <lineage>
        <taxon>Bacteria</taxon>
        <taxon>Pseudomonadati</taxon>
        <taxon>Pseudomonadota</taxon>
        <taxon>Alphaproteobacteria</taxon>
        <taxon>Rhodospirillales</taxon>
        <taxon>Rhodospirillaceae</taxon>
        <taxon>Pararhodospirillum</taxon>
    </lineage>
</organism>
<evidence type="ECO:0000256" key="5">
    <source>
        <dbReference type="ARBA" id="ARBA00022475"/>
    </source>
</evidence>
<proteinExistence type="inferred from homology"/>
<dbReference type="GO" id="GO:0005524">
    <property type="term" value="F:ATP binding"/>
    <property type="evidence" value="ECO:0007669"/>
    <property type="project" value="UniProtKB-KW"/>
</dbReference>
<dbReference type="OrthoDB" id="9802264at2"/>
<dbReference type="Gene3D" id="3.30.70.260">
    <property type="match status" value="1"/>
</dbReference>
<name>A0A512H455_9PROT</name>
<dbReference type="EMBL" id="BJZO01000006">
    <property type="protein sequence ID" value="GEO80246.1"/>
    <property type="molecule type" value="Genomic_DNA"/>
</dbReference>
<evidence type="ECO:0000256" key="9">
    <source>
        <dbReference type="ARBA" id="ARBA00022970"/>
    </source>
</evidence>
<dbReference type="SMART" id="SM00382">
    <property type="entry name" value="AAA"/>
    <property type="match status" value="1"/>
</dbReference>
<keyword evidence="4" id="KW-0813">Transport</keyword>
<evidence type="ECO:0000256" key="7">
    <source>
        <dbReference type="ARBA" id="ARBA00022840"/>
    </source>
</evidence>
<dbReference type="InterPro" id="IPR017871">
    <property type="entry name" value="ABC_transporter-like_CS"/>
</dbReference>
<evidence type="ECO:0000256" key="6">
    <source>
        <dbReference type="ARBA" id="ARBA00022741"/>
    </source>
</evidence>
<dbReference type="InterPro" id="IPR018449">
    <property type="entry name" value="NIL_domain"/>
</dbReference>
<dbReference type="InterPro" id="IPR003593">
    <property type="entry name" value="AAA+_ATPase"/>
</dbReference>
<comment type="function">
    <text evidence="1">Part of the ABC transporter FtsEX involved in cellular division. Important for assembly or stability of the septal ring.</text>
</comment>
<dbReference type="Proteomes" id="UP000321567">
    <property type="component" value="Unassembled WGS sequence"/>
</dbReference>
<keyword evidence="5" id="KW-1003">Cell membrane</keyword>
<evidence type="ECO:0000256" key="8">
    <source>
        <dbReference type="ARBA" id="ARBA00022967"/>
    </source>
</evidence>
<dbReference type="Pfam" id="PF00005">
    <property type="entry name" value="ABC_tran"/>
    <property type="match status" value="1"/>
</dbReference>
<feature type="domain" description="ABC transporter" evidence="11">
    <location>
        <begin position="2"/>
        <end position="241"/>
    </location>
</feature>
<evidence type="ECO:0000256" key="1">
    <source>
        <dbReference type="ARBA" id="ARBA00002579"/>
    </source>
</evidence>
<dbReference type="SUPFAM" id="SSF55021">
    <property type="entry name" value="ACT-like"/>
    <property type="match status" value="1"/>
</dbReference>
<dbReference type="InterPro" id="IPR045865">
    <property type="entry name" value="ACT-like_dom_sf"/>
</dbReference>
<dbReference type="PROSITE" id="PS50893">
    <property type="entry name" value="ABC_TRANSPORTER_2"/>
    <property type="match status" value="1"/>
</dbReference>
<evidence type="ECO:0000313" key="13">
    <source>
        <dbReference type="Proteomes" id="UP000321567"/>
    </source>
</evidence>
<evidence type="ECO:0000256" key="2">
    <source>
        <dbReference type="ARBA" id="ARBA00005417"/>
    </source>
</evidence>
<reference evidence="12 13" key="1">
    <citation type="submission" date="2019-07" db="EMBL/GenBank/DDBJ databases">
        <title>Whole genome shotgun sequence of Rhodospirillum oryzae NBRC 107573.</title>
        <authorList>
            <person name="Hosoyama A."/>
            <person name="Uohara A."/>
            <person name="Ohji S."/>
            <person name="Ichikawa N."/>
        </authorList>
    </citation>
    <scope>NUCLEOTIDE SEQUENCE [LARGE SCALE GENOMIC DNA]</scope>
    <source>
        <strain evidence="12 13">NBRC 107573</strain>
    </source>
</reference>
<dbReference type="InterPro" id="IPR027417">
    <property type="entry name" value="P-loop_NTPase"/>
</dbReference>
<dbReference type="RefSeq" id="WP_147162312.1">
    <property type="nucleotide sequence ID" value="NZ_BJZO01000006.1"/>
</dbReference>
<evidence type="ECO:0000313" key="12">
    <source>
        <dbReference type="EMBL" id="GEO80246.1"/>
    </source>
</evidence>
<sequence length="353" mass="38080">MIRTQALTKTFTVASRPLEVLKGVSLSIDAGAIHGIIGRSGAGKSTLVRCLNLLERPTSGQVWVGDEELTALDPAGLRAARHRIGMIFQHFNLWSSRTVADNIALPLELSGWARPERRRRVAELLDLVGLADKANAYPSALSGGQKQRVGIARALATRPSVLLCDEATSALDPETTQAILELLRTINRTFKLTMVLITHEMAVVRTLADRVSVLDQGSVIEEGRTFEVFTRPRTALTRSFVNEGLEHDLPPDLRARLRPAGSEGNTGPEVWHITFTGPAANTPVMSELVQRFGLSLNILHGRIETIQDKPFGQLVVEADGPPAARAAALAALSHKNLSTEVLGHVIAPAHAAA</sequence>
<evidence type="ECO:0000256" key="10">
    <source>
        <dbReference type="ARBA" id="ARBA00023136"/>
    </source>
</evidence>
<dbReference type="AlphaFoldDB" id="A0A512H455"/>
<dbReference type="GO" id="GO:0005886">
    <property type="term" value="C:plasma membrane"/>
    <property type="evidence" value="ECO:0007669"/>
    <property type="project" value="UniProtKB-ARBA"/>
</dbReference>
<evidence type="ECO:0000256" key="3">
    <source>
        <dbReference type="ARBA" id="ARBA00020019"/>
    </source>
</evidence>
<evidence type="ECO:0000259" key="11">
    <source>
        <dbReference type="PROSITE" id="PS50893"/>
    </source>
</evidence>
<dbReference type="InterPro" id="IPR003439">
    <property type="entry name" value="ABC_transporter-like_ATP-bd"/>
</dbReference>
<accession>A0A512H455</accession>
<dbReference type="SMART" id="SM00930">
    <property type="entry name" value="NIL"/>
    <property type="match status" value="1"/>
</dbReference>
<protein>
    <recommendedName>
        <fullName evidence="3">Cell division ATP-binding protein FtsE</fullName>
    </recommendedName>
</protein>
<dbReference type="PROSITE" id="PS00211">
    <property type="entry name" value="ABC_TRANSPORTER_1"/>
    <property type="match status" value="1"/>
</dbReference>
<gene>
    <name evidence="12" type="primary">metN</name>
    <name evidence="12" type="ORF">ROR02_03770</name>
</gene>
<keyword evidence="6" id="KW-0547">Nucleotide-binding</keyword>
<comment type="caution">
    <text evidence="12">The sequence shown here is derived from an EMBL/GenBank/DDBJ whole genome shotgun (WGS) entry which is preliminary data.</text>
</comment>
<dbReference type="Gene3D" id="3.40.50.300">
    <property type="entry name" value="P-loop containing nucleotide triphosphate hydrolases"/>
    <property type="match status" value="1"/>
</dbReference>
<keyword evidence="8" id="KW-1278">Translocase</keyword>
<dbReference type="PANTHER" id="PTHR43166:SF30">
    <property type="entry name" value="METHIONINE IMPORT ATP-BINDING PROTEIN METN"/>
    <property type="match status" value="1"/>
</dbReference>
<keyword evidence="9" id="KW-0029">Amino-acid transport</keyword>
<keyword evidence="7 12" id="KW-0067">ATP-binding</keyword>
<keyword evidence="13" id="KW-1185">Reference proteome</keyword>
<dbReference type="GO" id="GO:0016887">
    <property type="term" value="F:ATP hydrolysis activity"/>
    <property type="evidence" value="ECO:0007669"/>
    <property type="project" value="InterPro"/>
</dbReference>
<dbReference type="PANTHER" id="PTHR43166">
    <property type="entry name" value="AMINO ACID IMPORT ATP-BINDING PROTEIN"/>
    <property type="match status" value="1"/>
</dbReference>
<keyword evidence="10" id="KW-0472">Membrane</keyword>